<dbReference type="Pfam" id="PF14594">
    <property type="entry name" value="Sipho_Gp37"/>
    <property type="match status" value="1"/>
</dbReference>
<dbReference type="InterPro" id="IPR029432">
    <property type="entry name" value="Gp28/Gp37-like_dom"/>
</dbReference>
<reference evidence="3" key="1">
    <citation type="journal article" date="2019" name="Int. J. Syst. Evol. Microbiol.">
        <title>The Global Catalogue of Microorganisms (GCM) 10K type strain sequencing project: providing services to taxonomists for standard genome sequencing and annotation.</title>
        <authorList>
            <consortium name="The Broad Institute Genomics Platform"/>
            <consortium name="The Broad Institute Genome Sequencing Center for Infectious Disease"/>
            <person name="Wu L."/>
            <person name="Ma J."/>
        </authorList>
    </citation>
    <scope>NUCLEOTIDE SEQUENCE [LARGE SCALE GENOMIC DNA]</scope>
    <source>
        <strain evidence="3">JCM 18537</strain>
    </source>
</reference>
<accession>A0ABP8ZQS4</accession>
<protein>
    <recommendedName>
        <fullName evidence="1">Gp28/Gp37-like domain-containing protein</fullName>
    </recommendedName>
</protein>
<evidence type="ECO:0000313" key="3">
    <source>
        <dbReference type="Proteomes" id="UP001501645"/>
    </source>
</evidence>
<dbReference type="Proteomes" id="UP001501645">
    <property type="component" value="Unassembled WGS sequence"/>
</dbReference>
<feature type="domain" description="Gp28/Gp37-like" evidence="1">
    <location>
        <begin position="10"/>
        <end position="235"/>
    </location>
</feature>
<organism evidence="2 3">
    <name type="scientific">Microbacterium gilvum</name>
    <dbReference type="NCBI Taxonomy" id="1336204"/>
    <lineage>
        <taxon>Bacteria</taxon>
        <taxon>Bacillati</taxon>
        <taxon>Actinomycetota</taxon>
        <taxon>Actinomycetes</taxon>
        <taxon>Micrococcales</taxon>
        <taxon>Microbacteriaceae</taxon>
        <taxon>Microbacterium</taxon>
    </lineage>
</organism>
<comment type="caution">
    <text evidence="2">The sequence shown here is derived from an EMBL/GenBank/DDBJ whole genome shotgun (WGS) entry which is preliminary data.</text>
</comment>
<dbReference type="EMBL" id="BAABKO010000001">
    <property type="protein sequence ID" value="GAA4762680.1"/>
    <property type="molecule type" value="Genomic_DNA"/>
</dbReference>
<dbReference type="RefSeq" id="WP_345434900.1">
    <property type="nucleotide sequence ID" value="NZ_BAABKO010000001.1"/>
</dbReference>
<name>A0ABP8ZQS4_9MICO</name>
<evidence type="ECO:0000313" key="2">
    <source>
        <dbReference type="EMBL" id="GAA4762680.1"/>
    </source>
</evidence>
<gene>
    <name evidence="2" type="ORF">GCM10023351_01400</name>
</gene>
<proteinExistence type="predicted"/>
<sequence length="523" mass="56104">MNIDDFSVAVLDKTLTVVAYVDPMLLPGSVWAPRKNAVGAWQMTLPEYLADGTPVLATAKLLEPGSRLVVMHTSSNVWPFIQGPTVGREKTITSENPAGEWTFTGKSELSIVDGGLIYPSPDVSAAAQQPGKRYKYSGIPAETAVLTMIRNQLYTFPYRRVGIRERLSFATTAGRGPVVSIDERFSNMLTVVQRLLADTNLILRIERQGTNLHVRIVEGGDYRAVTKWDLENGQLSEERTRVDAPSVTTIVNETEGVVVELLNNAAITDGWDPQDMYMSTGADLVTATTAANEQLLAGAAQSGFSVVPRDDISGLLPEMLGGTISVVTGDVVRDAVLNELIVSVSGDGVHVSATIGNPDGTDWEGMTNAAVVDLSSRVEALEQRPALSDSVRQPFSPVFTTGLTLGNGTAVGEYWVSGGHAHARVRAVLGSTSVVDGDIAVALPIERLSTDVLWDGRGRAVDSSVGVTSGSAKLTVGVQQTQALLRWEDPSTTYTRIRLCAATLPFAWATGDYIEARFDWPLT</sequence>
<keyword evidence="3" id="KW-1185">Reference proteome</keyword>
<evidence type="ECO:0000259" key="1">
    <source>
        <dbReference type="Pfam" id="PF14594"/>
    </source>
</evidence>